<feature type="region of interest" description="Disordered" evidence="3">
    <location>
        <begin position="73"/>
        <end position="95"/>
    </location>
</feature>
<evidence type="ECO:0000313" key="6">
    <source>
        <dbReference type="Proteomes" id="UP000565441"/>
    </source>
</evidence>
<comment type="caution">
    <text evidence="5">The sequence shown here is derived from an EMBL/GenBank/DDBJ whole genome shotgun (WGS) entry which is preliminary data.</text>
</comment>
<keyword evidence="2" id="KW-0863">Zinc-finger</keyword>
<dbReference type="GO" id="GO:0006397">
    <property type="term" value="P:mRNA processing"/>
    <property type="evidence" value="ECO:0007669"/>
    <property type="project" value="UniProtKB-KW"/>
</dbReference>
<name>A0A8H5H4H1_9AGAR</name>
<protein>
    <recommendedName>
        <fullName evidence="4">CCHC-type domain-containing protein</fullName>
    </recommendedName>
</protein>
<dbReference type="InterPro" id="IPR001878">
    <property type="entry name" value="Znf_CCHC"/>
</dbReference>
<dbReference type="EMBL" id="JAACJP010000028">
    <property type="protein sequence ID" value="KAF5376481.1"/>
    <property type="molecule type" value="Genomic_DNA"/>
</dbReference>
<feature type="compositionally biased region" description="Basic and acidic residues" evidence="3">
    <location>
        <begin position="121"/>
        <end position="147"/>
    </location>
</feature>
<reference evidence="5 6" key="1">
    <citation type="journal article" date="2020" name="ISME J.">
        <title>Uncovering the hidden diversity of litter-decomposition mechanisms in mushroom-forming fungi.</title>
        <authorList>
            <person name="Floudas D."/>
            <person name="Bentzer J."/>
            <person name="Ahren D."/>
            <person name="Johansson T."/>
            <person name="Persson P."/>
            <person name="Tunlid A."/>
        </authorList>
    </citation>
    <scope>NUCLEOTIDE SEQUENCE [LARGE SCALE GENOMIC DNA]</scope>
    <source>
        <strain evidence="5 6">CBS 661.87</strain>
    </source>
</reference>
<feature type="compositionally biased region" description="Acidic residues" evidence="3">
    <location>
        <begin position="217"/>
        <end position="226"/>
    </location>
</feature>
<feature type="domain" description="CCHC-type" evidence="4">
    <location>
        <begin position="159"/>
        <end position="174"/>
    </location>
</feature>
<keyword evidence="6" id="KW-1185">Reference proteome</keyword>
<evidence type="ECO:0000256" key="1">
    <source>
        <dbReference type="ARBA" id="ARBA00022664"/>
    </source>
</evidence>
<evidence type="ECO:0000313" key="5">
    <source>
        <dbReference type="EMBL" id="KAF5376481.1"/>
    </source>
</evidence>
<dbReference type="PROSITE" id="PS50158">
    <property type="entry name" value="ZF_CCHC"/>
    <property type="match status" value="1"/>
</dbReference>
<organism evidence="5 6">
    <name type="scientific">Tricholomella constricta</name>
    <dbReference type="NCBI Taxonomy" id="117010"/>
    <lineage>
        <taxon>Eukaryota</taxon>
        <taxon>Fungi</taxon>
        <taxon>Dikarya</taxon>
        <taxon>Basidiomycota</taxon>
        <taxon>Agaricomycotina</taxon>
        <taxon>Agaricomycetes</taxon>
        <taxon>Agaricomycetidae</taxon>
        <taxon>Agaricales</taxon>
        <taxon>Tricholomatineae</taxon>
        <taxon>Lyophyllaceae</taxon>
        <taxon>Tricholomella</taxon>
    </lineage>
</organism>
<dbReference type="GO" id="GO:0003676">
    <property type="term" value="F:nucleic acid binding"/>
    <property type="evidence" value="ECO:0007669"/>
    <property type="project" value="InterPro"/>
</dbReference>
<sequence length="332" mass="37525">MSGIGIGRALEGEVTTGSYKYVHRCLGRSVGVGIAIIWGAVGHVLVRGIGWSRDHQTGVPLTTADYFERNITAQRNQPSQPRKPDGGRVNTPQNNFNRTRRVFGALNEKPYAKLAYQDQPGHGEQKLHIEKPAMKTGDRPRYDQTKNHDHHNHPPGEVCFNCGKLGHFAKDCKQPKKQRAFLRAARTAAPDAASEADDEDTSPEDPDGRDNGRPETEADNEDEGDEFVDMEVYENEYYARDDETERMFAMTEVIASEERNDKPPSRKVKVRTGRDKIARPVVLIKDKECLVTYINVGGHEAWTLWDSGSTTTGLTRHSLKWPIFECFRWRIH</sequence>
<feature type="compositionally biased region" description="Basic and acidic residues" evidence="3">
    <location>
        <begin position="206"/>
        <end position="216"/>
    </location>
</feature>
<dbReference type="OrthoDB" id="2799149at2759"/>
<keyword evidence="2" id="KW-0479">Metal-binding</keyword>
<keyword evidence="2" id="KW-0862">Zinc</keyword>
<dbReference type="AlphaFoldDB" id="A0A8H5H4H1"/>
<dbReference type="SMART" id="SM00343">
    <property type="entry name" value="ZnF_C2HC"/>
    <property type="match status" value="1"/>
</dbReference>
<accession>A0A8H5H4H1</accession>
<dbReference type="Proteomes" id="UP000565441">
    <property type="component" value="Unassembled WGS sequence"/>
</dbReference>
<feature type="compositionally biased region" description="Low complexity" evidence="3">
    <location>
        <begin position="183"/>
        <end position="193"/>
    </location>
</feature>
<evidence type="ECO:0000259" key="4">
    <source>
        <dbReference type="PROSITE" id="PS50158"/>
    </source>
</evidence>
<gene>
    <name evidence="5" type="ORF">D9615_008625</name>
</gene>
<feature type="compositionally biased region" description="Acidic residues" evidence="3">
    <location>
        <begin position="194"/>
        <end position="205"/>
    </location>
</feature>
<proteinExistence type="predicted"/>
<feature type="region of interest" description="Disordered" evidence="3">
    <location>
        <begin position="119"/>
        <end position="155"/>
    </location>
</feature>
<feature type="region of interest" description="Disordered" evidence="3">
    <location>
        <begin position="183"/>
        <end position="226"/>
    </location>
</feature>
<evidence type="ECO:0000256" key="3">
    <source>
        <dbReference type="SAM" id="MobiDB-lite"/>
    </source>
</evidence>
<dbReference type="Pfam" id="PF00098">
    <property type="entry name" value="zf-CCHC"/>
    <property type="match status" value="1"/>
</dbReference>
<dbReference type="Gene3D" id="4.10.60.10">
    <property type="entry name" value="Zinc finger, CCHC-type"/>
    <property type="match status" value="1"/>
</dbReference>
<evidence type="ECO:0000256" key="2">
    <source>
        <dbReference type="PROSITE-ProRule" id="PRU00047"/>
    </source>
</evidence>
<dbReference type="SUPFAM" id="SSF57756">
    <property type="entry name" value="Retrovirus zinc finger-like domains"/>
    <property type="match status" value="1"/>
</dbReference>
<keyword evidence="1" id="KW-0507">mRNA processing</keyword>
<dbReference type="InterPro" id="IPR036875">
    <property type="entry name" value="Znf_CCHC_sf"/>
</dbReference>
<dbReference type="GO" id="GO:0008270">
    <property type="term" value="F:zinc ion binding"/>
    <property type="evidence" value="ECO:0007669"/>
    <property type="project" value="UniProtKB-KW"/>
</dbReference>